<dbReference type="Proteomes" id="UP000265930">
    <property type="component" value="Unassembled WGS sequence"/>
</dbReference>
<dbReference type="CDD" id="cd00761">
    <property type="entry name" value="Glyco_tranf_GTA_type"/>
    <property type="match status" value="1"/>
</dbReference>
<accession>A0A399ISL8</accession>
<dbReference type="Gene3D" id="3.90.550.10">
    <property type="entry name" value="Spore Coat Polysaccharide Biosynthesis Protein SpsA, Chain A"/>
    <property type="match status" value="2"/>
</dbReference>
<dbReference type="GO" id="GO:0016758">
    <property type="term" value="F:hexosyltransferase activity"/>
    <property type="evidence" value="ECO:0007669"/>
    <property type="project" value="UniProtKB-ARBA"/>
</dbReference>
<gene>
    <name evidence="3" type="ORF">D2A34_12210</name>
</gene>
<feature type="domain" description="Streptomycin biosynthesis protein StrF" evidence="2">
    <location>
        <begin position="7"/>
        <end position="218"/>
    </location>
</feature>
<dbReference type="Pfam" id="PF13712">
    <property type="entry name" value="Glyco_tranf_2_5"/>
    <property type="match status" value="1"/>
</dbReference>
<dbReference type="RefSeq" id="WP_119366791.1">
    <property type="nucleotide sequence ID" value="NZ_QXDJ01000003.1"/>
</dbReference>
<reference evidence="3 4" key="1">
    <citation type="submission" date="2018-08" db="EMBL/GenBank/DDBJ databases">
        <title>Genome of Clostridium chromiireducens C1, DSM12136.</title>
        <authorList>
            <person name="Xing M."/>
            <person name="Wei Y."/>
            <person name="Ang E.L."/>
            <person name="Zhao H."/>
            <person name="Zhang Y."/>
        </authorList>
    </citation>
    <scope>NUCLEOTIDE SEQUENCE [LARGE SCALE GENOMIC DNA]</scope>
    <source>
        <strain evidence="3 4">C1</strain>
    </source>
</reference>
<dbReference type="InterPro" id="IPR001173">
    <property type="entry name" value="Glyco_trans_2-like"/>
</dbReference>
<sequence>MENNSIAFITCVNDEKMYGECCRYIDNLNVPNGYKIEKIPVRNSRSITSGYNEAIERSKSRYKVYIHQDVFIINKNFIEDTLNIFLKDRSIGLLGVIGAEVLSTNAIWWESKHLIGKTYEIRSEGINLLHFNNAKDEESYYEVQCVDGLIMMTQFDVKWRDDIFNGWHFYDISQCIEFKKAGYKVAIPNQENPWCIHDVGVVNVEEYEEYRQVFIETYSKDIFPLVSILIPTHNRPEYFKIALESAVNQTYKNIEIIVGDNGDDDKTEKIVMDYIARYDFIKYIDNKTEENKSQFNNWGAPFRESKGEYISYLLDDDVFHVNKLEKMINYFIQYENVTLVTSYRQLIDETGKFLYDIQATKPIVNDTSIIKGENIGLAMLTSCTNFIGEPSTAIVRRNCINEVFGTYIDKWYEDYDIAQWLECCRKGDVVYIVETLNYFRLHGGNDQFNVNTQVYGCSLLYSIISASYANKQFIVKEDDLKVALARWLSITEPVINNNKAETNQNYLELKRNMIKVKDILQS</sequence>
<evidence type="ECO:0000259" key="1">
    <source>
        <dbReference type="Pfam" id="PF00535"/>
    </source>
</evidence>
<dbReference type="InterPro" id="IPR029044">
    <property type="entry name" value="Nucleotide-diphossugar_trans"/>
</dbReference>
<dbReference type="EMBL" id="QXDJ01000003">
    <property type="protein sequence ID" value="RII33946.1"/>
    <property type="molecule type" value="Genomic_DNA"/>
</dbReference>
<protein>
    <submittedName>
        <fullName evidence="3">Glycosyltransferase</fullName>
    </submittedName>
</protein>
<proteinExistence type="predicted"/>
<dbReference type="InterPro" id="IPR059123">
    <property type="entry name" value="StrF_dom"/>
</dbReference>
<organism evidence="3 4">
    <name type="scientific">Clostridium chromiireducens</name>
    <dbReference type="NCBI Taxonomy" id="225345"/>
    <lineage>
        <taxon>Bacteria</taxon>
        <taxon>Bacillati</taxon>
        <taxon>Bacillota</taxon>
        <taxon>Clostridia</taxon>
        <taxon>Eubacteriales</taxon>
        <taxon>Clostridiaceae</taxon>
        <taxon>Clostridium</taxon>
    </lineage>
</organism>
<feature type="domain" description="Glycosyltransferase 2-like" evidence="1">
    <location>
        <begin position="227"/>
        <end position="380"/>
    </location>
</feature>
<keyword evidence="3" id="KW-0808">Transferase</keyword>
<dbReference type="PANTHER" id="PTHR22916:SF3">
    <property type="entry name" value="UDP-GLCNAC:BETAGAL BETA-1,3-N-ACETYLGLUCOSAMINYLTRANSFERASE-LIKE PROTEIN 1"/>
    <property type="match status" value="1"/>
</dbReference>
<evidence type="ECO:0000313" key="3">
    <source>
        <dbReference type="EMBL" id="RII33946.1"/>
    </source>
</evidence>
<evidence type="ECO:0000313" key="4">
    <source>
        <dbReference type="Proteomes" id="UP000265930"/>
    </source>
</evidence>
<dbReference type="SUPFAM" id="SSF53448">
    <property type="entry name" value="Nucleotide-diphospho-sugar transferases"/>
    <property type="match status" value="2"/>
</dbReference>
<dbReference type="AlphaFoldDB" id="A0A399ISL8"/>
<comment type="caution">
    <text evidence="3">The sequence shown here is derived from an EMBL/GenBank/DDBJ whole genome shotgun (WGS) entry which is preliminary data.</text>
</comment>
<name>A0A399ISL8_9CLOT</name>
<dbReference type="PANTHER" id="PTHR22916">
    <property type="entry name" value="GLYCOSYLTRANSFERASE"/>
    <property type="match status" value="1"/>
</dbReference>
<evidence type="ECO:0000259" key="2">
    <source>
        <dbReference type="Pfam" id="PF13712"/>
    </source>
</evidence>
<dbReference type="Pfam" id="PF00535">
    <property type="entry name" value="Glycos_transf_2"/>
    <property type="match status" value="1"/>
</dbReference>